<keyword evidence="2" id="KW-0808">Transferase</keyword>
<evidence type="ECO:0000313" key="2">
    <source>
        <dbReference type="EMBL" id="RQH43740.1"/>
    </source>
</evidence>
<dbReference type="InterPro" id="IPR025877">
    <property type="entry name" value="MobA-like_NTP_Trfase"/>
</dbReference>
<dbReference type="PANTHER" id="PTHR43777">
    <property type="entry name" value="MOLYBDENUM COFACTOR CYTIDYLYLTRANSFERASE"/>
    <property type="match status" value="1"/>
</dbReference>
<dbReference type="Pfam" id="PF12804">
    <property type="entry name" value="NTP_transf_3"/>
    <property type="match status" value="1"/>
</dbReference>
<dbReference type="Gene3D" id="3.90.550.10">
    <property type="entry name" value="Spore Coat Polysaccharide Biosynthesis Protein SpsA, Chain A"/>
    <property type="match status" value="1"/>
</dbReference>
<sequence length="213" mass="23297">MIMNKSIGIIILAAGASTRLGQPKQLLIYKGNTLILNTVEIAVNSGCSPIIVVLGAYGNLILPEISNFPVKIVENHDWQEGMNTSIRAGINTLQTTQEIIEAVIIMVCDQPFLSTNLIQKIIDVYYLKSNPIVASKYAGVLGVPALFSSSLFPEMLNLNTDKGAKQIINKYAGQVAIVNFHRGEIDIDTFTDYERLKILSEGSREWGSRGVGE</sequence>
<dbReference type="AlphaFoldDB" id="A0A3N6QWF5"/>
<gene>
    <name evidence="2" type="ORF">D5R40_12510</name>
</gene>
<comment type="caution">
    <text evidence="2">The sequence shown here is derived from an EMBL/GenBank/DDBJ whole genome shotgun (WGS) entry which is preliminary data.</text>
</comment>
<dbReference type="InterPro" id="IPR029044">
    <property type="entry name" value="Nucleotide-diphossugar_trans"/>
</dbReference>
<accession>A0A3N6QWF5</accession>
<dbReference type="PANTHER" id="PTHR43777:SF1">
    <property type="entry name" value="MOLYBDENUM COFACTOR CYTIDYLYLTRANSFERASE"/>
    <property type="match status" value="1"/>
</dbReference>
<keyword evidence="3" id="KW-1185">Reference proteome</keyword>
<dbReference type="Proteomes" id="UP000269154">
    <property type="component" value="Unassembled WGS sequence"/>
</dbReference>
<evidence type="ECO:0000259" key="1">
    <source>
        <dbReference type="Pfam" id="PF12804"/>
    </source>
</evidence>
<organism evidence="2 3">
    <name type="scientific">Okeania hirsuta</name>
    <dbReference type="NCBI Taxonomy" id="1458930"/>
    <lineage>
        <taxon>Bacteria</taxon>
        <taxon>Bacillati</taxon>
        <taxon>Cyanobacteriota</taxon>
        <taxon>Cyanophyceae</taxon>
        <taxon>Oscillatoriophycideae</taxon>
        <taxon>Oscillatoriales</taxon>
        <taxon>Microcoleaceae</taxon>
        <taxon>Okeania</taxon>
    </lineage>
</organism>
<evidence type="ECO:0000313" key="3">
    <source>
        <dbReference type="Proteomes" id="UP000269154"/>
    </source>
</evidence>
<name>A0A3N6QWF5_9CYAN</name>
<dbReference type="EMBL" id="RCBY01000058">
    <property type="protein sequence ID" value="RQH43740.1"/>
    <property type="molecule type" value="Genomic_DNA"/>
</dbReference>
<protein>
    <submittedName>
        <fullName evidence="2">Nucleotidyltransferase family protein</fullName>
    </submittedName>
</protein>
<dbReference type="SUPFAM" id="SSF53448">
    <property type="entry name" value="Nucleotide-diphospho-sugar transferases"/>
    <property type="match status" value="1"/>
</dbReference>
<proteinExistence type="predicted"/>
<dbReference type="OrthoDB" id="285216at2"/>
<reference evidence="2 3" key="1">
    <citation type="journal article" date="2018" name="ACS Chem. Biol.">
        <title>Ketoreductase domain dysfunction expands chemodiversity: malyngamide biosynthesis in the cyanobacterium Okeania hirsuta.</title>
        <authorList>
            <person name="Moss N.A."/>
            <person name="Leao T."/>
            <person name="Rankin M."/>
            <person name="McCullough T.M."/>
            <person name="Qu P."/>
            <person name="Korobeynikov A."/>
            <person name="Smith J.L."/>
            <person name="Gerwick L."/>
            <person name="Gerwick W.H."/>
        </authorList>
    </citation>
    <scope>NUCLEOTIDE SEQUENCE [LARGE SCALE GENOMIC DNA]</scope>
    <source>
        <strain evidence="2 3">PAB10Feb10-1</strain>
    </source>
</reference>
<dbReference type="GO" id="GO:0016779">
    <property type="term" value="F:nucleotidyltransferase activity"/>
    <property type="evidence" value="ECO:0007669"/>
    <property type="project" value="UniProtKB-ARBA"/>
</dbReference>
<dbReference type="CDD" id="cd04182">
    <property type="entry name" value="GT_2_like_f"/>
    <property type="match status" value="1"/>
</dbReference>
<feature type="domain" description="MobA-like NTP transferase" evidence="1">
    <location>
        <begin position="10"/>
        <end position="171"/>
    </location>
</feature>